<dbReference type="Gene3D" id="1.25.10.10">
    <property type="entry name" value="Leucine-rich Repeat Variant"/>
    <property type="match status" value="1"/>
</dbReference>
<evidence type="ECO:0000256" key="2">
    <source>
        <dbReference type="ARBA" id="ARBA00014076"/>
    </source>
</evidence>
<dbReference type="InterPro" id="IPR007206">
    <property type="entry name" value="Protein_HGH1_C"/>
</dbReference>
<evidence type="ECO:0000259" key="3">
    <source>
        <dbReference type="Pfam" id="PF04063"/>
    </source>
</evidence>
<gene>
    <name evidence="5" type="ORF">BaRGS_00009592</name>
</gene>
<name>A0ABD0LI05_9CAEN</name>
<evidence type="ECO:0000313" key="5">
    <source>
        <dbReference type="EMBL" id="KAK7499045.1"/>
    </source>
</evidence>
<accession>A0ABD0LI05</accession>
<dbReference type="InterPro" id="IPR011989">
    <property type="entry name" value="ARM-like"/>
</dbReference>
<dbReference type="InterPro" id="IPR007205">
    <property type="entry name" value="Protein_HGH1_N"/>
</dbReference>
<feature type="domain" description="Protein HGH1 N-terminal" evidence="3">
    <location>
        <begin position="127"/>
        <end position="295"/>
    </location>
</feature>
<dbReference type="Pfam" id="PF04064">
    <property type="entry name" value="DUF384"/>
    <property type="match status" value="1"/>
</dbReference>
<dbReference type="InterPro" id="IPR016024">
    <property type="entry name" value="ARM-type_fold"/>
</dbReference>
<reference evidence="5 6" key="1">
    <citation type="journal article" date="2023" name="Sci. Data">
        <title>Genome assembly of the Korean intertidal mud-creeper Batillaria attramentaria.</title>
        <authorList>
            <person name="Patra A.K."/>
            <person name="Ho P.T."/>
            <person name="Jun S."/>
            <person name="Lee S.J."/>
            <person name="Kim Y."/>
            <person name="Won Y.J."/>
        </authorList>
    </citation>
    <scope>NUCLEOTIDE SEQUENCE [LARGE SCALE GENOMIC DNA]</scope>
    <source>
        <strain evidence="5">Wonlab-2016</strain>
    </source>
</reference>
<evidence type="ECO:0000313" key="6">
    <source>
        <dbReference type="Proteomes" id="UP001519460"/>
    </source>
</evidence>
<dbReference type="Proteomes" id="UP001519460">
    <property type="component" value="Unassembled WGS sequence"/>
</dbReference>
<keyword evidence="6" id="KW-1185">Reference proteome</keyword>
<dbReference type="PANTHER" id="PTHR13387">
    <property type="entry name" value="PROTEIN HGH1 HOMOLOG"/>
    <property type="match status" value="1"/>
</dbReference>
<dbReference type="InterPro" id="IPR039717">
    <property type="entry name" value="Hgh1"/>
</dbReference>
<dbReference type="EMBL" id="JACVVK020000046">
    <property type="protein sequence ID" value="KAK7499045.1"/>
    <property type="molecule type" value="Genomic_DNA"/>
</dbReference>
<dbReference type="AlphaFoldDB" id="A0ABD0LI05"/>
<sequence length="381" mass="42650">FAESDKVVRLHEVRDEFVVEAVHLIFEFVPEPLGVPAPAFFLSVGGFGQAAIEHFLGMTGTSDGRDFIGHSEKLMHAITQLVIDTDSNVSKKATLCLVNLSSDENLAAAFTKSAWSEEVLSHLIVNVVDPENKQADLACSVLSNLTRLSSCAQKLSEDVLENVEKIVEALCKPDFNKHADLQYLATFLMNMTQVPAVRHALLARPKGLLQQLLPCVSHSKFPIHRKGVVGIVKNCCFEYDVHEWLLSEEVDLLPRLLLPLAGVDDLEEQEMEQLPLDLQYLPESHTRDPDPEIRKMLVQALTKLCSTKAGRLYLKEKNAYIILRELHKWEREKDNIPVILNLIEILIGDEPQEGMEELHKVEVPVDLQEKIEAALSAADTT</sequence>
<feature type="domain" description="Protein HGH1 C-terminal" evidence="4">
    <location>
        <begin position="300"/>
        <end position="354"/>
    </location>
</feature>
<protein>
    <recommendedName>
        <fullName evidence="2">Protein HGH1 homolog</fullName>
    </recommendedName>
</protein>
<feature type="non-terminal residue" evidence="5">
    <location>
        <position position="1"/>
    </location>
</feature>
<evidence type="ECO:0000259" key="4">
    <source>
        <dbReference type="Pfam" id="PF04064"/>
    </source>
</evidence>
<comment type="caution">
    <text evidence="5">The sequence shown here is derived from an EMBL/GenBank/DDBJ whole genome shotgun (WGS) entry which is preliminary data.</text>
</comment>
<evidence type="ECO:0000256" key="1">
    <source>
        <dbReference type="ARBA" id="ARBA00006712"/>
    </source>
</evidence>
<dbReference type="SUPFAM" id="SSF48371">
    <property type="entry name" value="ARM repeat"/>
    <property type="match status" value="1"/>
</dbReference>
<comment type="similarity">
    <text evidence="1">Belongs to the HGH1 family.</text>
</comment>
<organism evidence="5 6">
    <name type="scientific">Batillaria attramentaria</name>
    <dbReference type="NCBI Taxonomy" id="370345"/>
    <lineage>
        <taxon>Eukaryota</taxon>
        <taxon>Metazoa</taxon>
        <taxon>Spiralia</taxon>
        <taxon>Lophotrochozoa</taxon>
        <taxon>Mollusca</taxon>
        <taxon>Gastropoda</taxon>
        <taxon>Caenogastropoda</taxon>
        <taxon>Sorbeoconcha</taxon>
        <taxon>Cerithioidea</taxon>
        <taxon>Batillariidae</taxon>
        <taxon>Batillaria</taxon>
    </lineage>
</organism>
<dbReference type="PANTHER" id="PTHR13387:SF9">
    <property type="entry name" value="PROTEIN HGH1 HOMOLOG"/>
    <property type="match status" value="1"/>
</dbReference>
<proteinExistence type="inferred from homology"/>
<dbReference type="Pfam" id="PF04063">
    <property type="entry name" value="DUF383"/>
    <property type="match status" value="1"/>
</dbReference>